<organism evidence="2 3">
    <name type="scientific">Streptomyces milbemycinicus</name>
    <dbReference type="NCBI Taxonomy" id="476552"/>
    <lineage>
        <taxon>Bacteria</taxon>
        <taxon>Bacillati</taxon>
        <taxon>Actinomycetota</taxon>
        <taxon>Actinomycetes</taxon>
        <taxon>Kitasatosporales</taxon>
        <taxon>Streptomycetaceae</taxon>
        <taxon>Streptomyces</taxon>
    </lineage>
</organism>
<dbReference type="SUPFAM" id="SSF56634">
    <property type="entry name" value="Heme-dependent catalase-like"/>
    <property type="match status" value="1"/>
</dbReference>
<dbReference type="RefSeq" id="WP_358702725.1">
    <property type="nucleotide sequence ID" value="NZ_JBFACG010000006.1"/>
</dbReference>
<evidence type="ECO:0000313" key="3">
    <source>
        <dbReference type="Proteomes" id="UP001620295"/>
    </source>
</evidence>
<evidence type="ECO:0000256" key="1">
    <source>
        <dbReference type="SAM" id="MobiDB-lite"/>
    </source>
</evidence>
<dbReference type="Gene3D" id="2.40.180.10">
    <property type="entry name" value="Catalase core domain"/>
    <property type="match status" value="1"/>
</dbReference>
<sequence>MVDTAQHERSTLRHAPSFLRYERYEGGSLETERRVLDKLAHELVDAQGTYRPGGSPAHLLRTFQARPALGVDNARLRFHDDLPEVLRVGYAQPGAEYSAAVRLSDASRAERPHAAPGLRRMAVRVRAGAEGTHDLLATGFPVSHAADAREYVAFAKAMAGAGSAAEQAFGLLVKLPLAVGWSTAARMRRNVHTAARHAVGSLARETFWSCGAILWGDAGPVRYQLRPAPGGTPAPPPDRGDPDYLHRELTQRLFTGDISFELCVQRYLDERRTPVEDGSVEWRESDAPVIPVALLTVPRQDLDAAAARSAARRVERLAFDPWHTTEEFRPLGNLNRARKAAYEARGAHRLRMRLTPAGLLAPAGPTTPVTPRPVAVLQAPVRAAFGLVGRYVPWHRLPLPAGLRGLVAPGPSLPRAGDLLKPPMGALSQVLGRGPFSAPTASAPSTSASSAYRRSG</sequence>
<dbReference type="InterPro" id="IPR020835">
    <property type="entry name" value="Catalase_sf"/>
</dbReference>
<gene>
    <name evidence="2" type="ORF">ACI2L5_02960</name>
</gene>
<keyword evidence="3" id="KW-1185">Reference proteome</keyword>
<comment type="caution">
    <text evidence="2">The sequence shown here is derived from an EMBL/GenBank/DDBJ whole genome shotgun (WGS) entry which is preliminary data.</text>
</comment>
<evidence type="ECO:0000313" key="2">
    <source>
        <dbReference type="EMBL" id="MFK4263889.1"/>
    </source>
</evidence>
<feature type="region of interest" description="Disordered" evidence="1">
    <location>
        <begin position="430"/>
        <end position="456"/>
    </location>
</feature>
<evidence type="ECO:0008006" key="4">
    <source>
        <dbReference type="Google" id="ProtNLM"/>
    </source>
</evidence>
<proteinExistence type="predicted"/>
<dbReference type="Proteomes" id="UP001620295">
    <property type="component" value="Unassembled WGS sequence"/>
</dbReference>
<protein>
    <recommendedName>
        <fullName evidence="4">Peroxidase</fullName>
    </recommendedName>
</protein>
<name>A0ABW8LFX8_9ACTN</name>
<accession>A0ABW8LFX8</accession>
<reference evidence="2 3" key="1">
    <citation type="submission" date="2024-11" db="EMBL/GenBank/DDBJ databases">
        <title>The Natural Products Discovery Center: Release of the First 8490 Sequenced Strains for Exploring Actinobacteria Biosynthetic Diversity.</title>
        <authorList>
            <person name="Kalkreuter E."/>
            <person name="Kautsar S.A."/>
            <person name="Yang D."/>
            <person name="Bader C.D."/>
            <person name="Teijaro C.N."/>
            <person name="Fluegel L."/>
            <person name="Davis C.M."/>
            <person name="Simpson J.R."/>
            <person name="Lauterbach L."/>
            <person name="Steele A.D."/>
            <person name="Gui C."/>
            <person name="Meng S."/>
            <person name="Li G."/>
            <person name="Viehrig K."/>
            <person name="Ye F."/>
            <person name="Su P."/>
            <person name="Kiefer A.F."/>
            <person name="Nichols A."/>
            <person name="Cepeda A.J."/>
            <person name="Yan W."/>
            <person name="Fan B."/>
            <person name="Jiang Y."/>
            <person name="Adhikari A."/>
            <person name="Zheng C.-J."/>
            <person name="Schuster L."/>
            <person name="Cowan T.M."/>
            <person name="Smanski M.J."/>
            <person name="Chevrette M.G."/>
            <person name="De Carvalho L.P.S."/>
            <person name="Shen B."/>
        </authorList>
    </citation>
    <scope>NUCLEOTIDE SEQUENCE [LARGE SCALE GENOMIC DNA]</scope>
    <source>
        <strain evidence="2 3">NPDC020863</strain>
    </source>
</reference>
<dbReference type="EMBL" id="JBJDQH010000001">
    <property type="protein sequence ID" value="MFK4263889.1"/>
    <property type="molecule type" value="Genomic_DNA"/>
</dbReference>
<feature type="compositionally biased region" description="Low complexity" evidence="1">
    <location>
        <begin position="437"/>
        <end position="456"/>
    </location>
</feature>